<proteinExistence type="predicted"/>
<dbReference type="Pfam" id="PF22820">
    <property type="entry name" value="TcaA_3rd_4th"/>
    <property type="match status" value="1"/>
</dbReference>
<evidence type="ECO:0000259" key="3">
    <source>
        <dbReference type="Pfam" id="PF22820"/>
    </source>
</evidence>
<evidence type="ECO:0000259" key="4">
    <source>
        <dbReference type="Pfam" id="PF25155"/>
    </source>
</evidence>
<gene>
    <name evidence="5" type="ORF">GJU40_02975</name>
</gene>
<dbReference type="RefSeq" id="WP_154306268.1">
    <property type="nucleotide sequence ID" value="NZ_WKKI01000003.1"/>
</dbReference>
<dbReference type="GO" id="GO:0005886">
    <property type="term" value="C:plasma membrane"/>
    <property type="evidence" value="ECO:0007669"/>
    <property type="project" value="UniProtKB-SubCell"/>
</dbReference>
<feature type="transmembrane region" description="Helical" evidence="1">
    <location>
        <begin position="12"/>
        <end position="33"/>
    </location>
</feature>
<sequence length="461" mass="52080">METTKKINKKKTPLIFLTFILLVGILITCFFYFSRPNGEEVVNQFETAVNQEDIETLKSLIDSNKEIELTDQHLEQLIEFAKSEPSYLKEMIFILKAQVAIEENDKEAKAQNIIFKGATEGEILSSGDYYIEKEKGFFSSYKIHPRPYSLTITSDQPDSILKVNNKKVLTTKNDNLEATLKNLPPGIYTVSGTKEYEFAKLDTSEEINLFNDSEHEKSVSIDLTGEKITIESTVDDVSVFVNGKDTGKVATVVEESLLNTRKDDAALFGPFSTDGSIEVHGEATFPWGVVKSETQTIGKDTRSLNITPDPIADSDVKDQIVETINTYTKQHIEAFVKQDAGIITTATNKIIKDHANDIQFDKTNEHYWKGEALGTKIDIDKASLTFEEGQHQVTIPVEFHYNQKEYIKGFTDNEPIEEVFESASVVLSYNDEEKIWLVSDIQSDLIRNENFEGKNVLKTDF</sequence>
<dbReference type="OrthoDB" id="1895190at2"/>
<keyword evidence="6" id="KW-1185">Reference proteome</keyword>
<feature type="domain" description="TcaA second" evidence="2">
    <location>
        <begin position="39"/>
        <end position="144"/>
    </location>
</feature>
<reference evidence="5 6" key="1">
    <citation type="submission" date="2019-11" db="EMBL/GenBank/DDBJ databases">
        <title>Bacillus lacus genome.</title>
        <authorList>
            <person name="Allen C.J."/>
            <person name="Newman J.D."/>
        </authorList>
    </citation>
    <scope>NUCLEOTIDE SEQUENCE [LARGE SCALE GENOMIC DNA]</scope>
    <source>
        <strain evidence="5 6">KCTC 33946</strain>
    </source>
</reference>
<dbReference type="InterPro" id="IPR054530">
    <property type="entry name" value="TcaA_4th"/>
</dbReference>
<dbReference type="Proteomes" id="UP000448867">
    <property type="component" value="Unassembled WGS sequence"/>
</dbReference>
<dbReference type="Pfam" id="PF25155">
    <property type="entry name" value="NTF2_YvbJ"/>
    <property type="match status" value="1"/>
</dbReference>
<keyword evidence="1" id="KW-1133">Transmembrane helix</keyword>
<feature type="domain" description="YvbJ-like NTF2-like" evidence="4">
    <location>
        <begin position="320"/>
        <end position="441"/>
    </location>
</feature>
<dbReference type="PANTHER" id="PTHR40038:SF1">
    <property type="entry name" value="MEMBRANE-ASSOCIATED PROTEIN TCAA"/>
    <property type="match status" value="1"/>
</dbReference>
<name>A0A7X2IWJ9_9BACI</name>
<evidence type="ECO:0000313" key="6">
    <source>
        <dbReference type="Proteomes" id="UP000448867"/>
    </source>
</evidence>
<evidence type="ECO:0000256" key="1">
    <source>
        <dbReference type="SAM" id="Phobius"/>
    </source>
</evidence>
<dbReference type="InterPro" id="IPR054529">
    <property type="entry name" value="TcaA_2nd"/>
</dbReference>
<keyword evidence="1" id="KW-0812">Transmembrane</keyword>
<comment type="caution">
    <text evidence="5">The sequence shown here is derived from an EMBL/GenBank/DDBJ whole genome shotgun (WGS) entry which is preliminary data.</text>
</comment>
<evidence type="ECO:0000259" key="2">
    <source>
        <dbReference type="Pfam" id="PF22813"/>
    </source>
</evidence>
<dbReference type="Pfam" id="PF22813">
    <property type="entry name" value="TcaA_2nd"/>
    <property type="match status" value="1"/>
</dbReference>
<keyword evidence="1" id="KW-0472">Membrane</keyword>
<dbReference type="InterPro" id="IPR056902">
    <property type="entry name" value="NTF2_YvbJ"/>
</dbReference>
<protein>
    <submittedName>
        <fullName evidence="5">Uncharacterized protein</fullName>
    </submittedName>
</protein>
<dbReference type="PANTHER" id="PTHR40038">
    <property type="entry name" value="MEMBRANE-ASSOCIATED PROTEIN TCAA"/>
    <property type="match status" value="1"/>
</dbReference>
<organism evidence="5 6">
    <name type="scientific">Metabacillus lacus</name>
    <dbReference type="NCBI Taxonomy" id="1983721"/>
    <lineage>
        <taxon>Bacteria</taxon>
        <taxon>Bacillati</taxon>
        <taxon>Bacillota</taxon>
        <taxon>Bacilli</taxon>
        <taxon>Bacillales</taxon>
        <taxon>Bacillaceae</taxon>
        <taxon>Metabacillus</taxon>
    </lineage>
</organism>
<dbReference type="AlphaFoldDB" id="A0A7X2IWJ9"/>
<evidence type="ECO:0000313" key="5">
    <source>
        <dbReference type="EMBL" id="MRX71133.1"/>
    </source>
</evidence>
<accession>A0A7X2IWJ9</accession>
<feature type="domain" description="TcaA 4th" evidence="3">
    <location>
        <begin position="225"/>
        <end position="306"/>
    </location>
</feature>
<dbReference type="EMBL" id="WKKI01000003">
    <property type="protein sequence ID" value="MRX71133.1"/>
    <property type="molecule type" value="Genomic_DNA"/>
</dbReference>